<dbReference type="EMBL" id="CABFMQ020000106">
    <property type="protein sequence ID" value="VTZ51679.1"/>
    <property type="molecule type" value="Genomic_DNA"/>
</dbReference>
<dbReference type="RefSeq" id="WP_174513434.1">
    <property type="nucleotide sequence ID" value="NZ_CABFMQ020000106.1"/>
</dbReference>
<reference evidence="2 3" key="1">
    <citation type="submission" date="2019-05" db="EMBL/GenBank/DDBJ databases">
        <authorList>
            <person name="Farhan Ul Haque M."/>
        </authorList>
    </citation>
    <scope>NUCLEOTIDE SEQUENCE [LARGE SCALE GENOMIC DNA]</scope>
    <source>
        <strain evidence="2">2</strain>
    </source>
</reference>
<evidence type="ECO:0000313" key="2">
    <source>
        <dbReference type="EMBL" id="VTZ51679.1"/>
    </source>
</evidence>
<evidence type="ECO:0000313" key="3">
    <source>
        <dbReference type="Proteomes" id="UP000485880"/>
    </source>
</evidence>
<gene>
    <name evidence="2" type="ORF">MPC4_470003</name>
</gene>
<sequence>MNSQSSAIPGWRKPAWIALLAAASVAFTLGFACATALAAFAAIAALTMTRRDALLLVGLVWLANQSVGFGMLHYPWTADCLAWGGALGVIALLSVLAAEFGAKCLIGRNRTLASIAAFLAAFAIYEGLLFLTSIIAQSGAEDYSATIVGRIFAINAVAFTGLLAVSRIGASAGLVPAPSGQLAATGRSG</sequence>
<comment type="caution">
    <text evidence="2">The sequence shown here is derived from an EMBL/GenBank/DDBJ whole genome shotgun (WGS) entry which is preliminary data.</text>
</comment>
<keyword evidence="3" id="KW-1185">Reference proteome</keyword>
<keyword evidence="1" id="KW-1133">Transmembrane helix</keyword>
<accession>A0A8B6MBN9</accession>
<evidence type="ECO:0000256" key="1">
    <source>
        <dbReference type="SAM" id="Phobius"/>
    </source>
</evidence>
<dbReference type="Proteomes" id="UP000485880">
    <property type="component" value="Unassembled WGS sequence"/>
</dbReference>
<keyword evidence="1" id="KW-0812">Transmembrane</keyword>
<organism evidence="2 3">
    <name type="scientific">Methylocella tundrae</name>
    <dbReference type="NCBI Taxonomy" id="227605"/>
    <lineage>
        <taxon>Bacteria</taxon>
        <taxon>Pseudomonadati</taxon>
        <taxon>Pseudomonadota</taxon>
        <taxon>Alphaproteobacteria</taxon>
        <taxon>Hyphomicrobiales</taxon>
        <taxon>Beijerinckiaceae</taxon>
        <taxon>Methylocella</taxon>
    </lineage>
</organism>
<feature type="transmembrane region" description="Helical" evidence="1">
    <location>
        <begin position="112"/>
        <end position="135"/>
    </location>
</feature>
<name>A0A8B6MBN9_METTU</name>
<feature type="transmembrane region" description="Helical" evidence="1">
    <location>
        <begin position="147"/>
        <end position="165"/>
    </location>
</feature>
<proteinExistence type="predicted"/>
<feature type="transmembrane region" description="Helical" evidence="1">
    <location>
        <begin position="53"/>
        <end position="75"/>
    </location>
</feature>
<dbReference type="AlphaFoldDB" id="A0A8B6MBN9"/>
<keyword evidence="1" id="KW-0472">Membrane</keyword>
<feature type="transmembrane region" description="Helical" evidence="1">
    <location>
        <begin position="81"/>
        <end position="100"/>
    </location>
</feature>
<protein>
    <submittedName>
        <fullName evidence="2">Uncharacterized protein</fullName>
    </submittedName>
</protein>
<feature type="transmembrane region" description="Helical" evidence="1">
    <location>
        <begin position="15"/>
        <end position="46"/>
    </location>
</feature>